<dbReference type="Proteomes" id="UP000663760">
    <property type="component" value="Chromosome 10"/>
</dbReference>
<sequence length="422" mass="45463">MAGTPPSSNTGPLSSSSSGSLLPPASAAIHAGAAPKILLAKPPGIGAAASKFGREDEPSSAAAALRARVPPLGSLNLVISDAWELHADRALPFLTENTDFTVVGIIGPPGAGKSTIMNELYGYDGASAGMLPPFSVQSDETRSMARHCTMGIEIRISSERLILLDAQPIFSPSVLSDMTRPDGTSSIPVLNGEPLSVDLAHELMGIQLAVFLASVCHVLLVVTEGIHDVSMWQLMLTVDMLKHNIPDPSLMASSHAQAIKMGTGKEWRDEILAPGEEFLATPFFVHTKLRHQDLSPRNVVLLKKMLGEYFRSTSFCTTSAAAGVDGSGVHQQELSEQKKLMGPDLVLLPLKAQDSRPQHESFTSTLGKLRDQVLSMNPHSFTKPISERDWLRNSAKVWEMVKRSPVIADYCRCLQNSGQFRK</sequence>
<dbReference type="GO" id="GO:0004672">
    <property type="term" value="F:protein kinase activity"/>
    <property type="evidence" value="ECO:0007669"/>
    <property type="project" value="InterPro"/>
</dbReference>
<keyword evidence="5" id="KW-1185">Reference proteome</keyword>
<accession>A0A7I8L3C8</accession>
<evidence type="ECO:0000256" key="3">
    <source>
        <dbReference type="SAM" id="MobiDB-lite"/>
    </source>
</evidence>
<feature type="region of interest" description="Disordered" evidence="3">
    <location>
        <begin position="1"/>
        <end position="22"/>
    </location>
</feature>
<evidence type="ECO:0000313" key="5">
    <source>
        <dbReference type="Proteomes" id="UP000663760"/>
    </source>
</evidence>
<evidence type="ECO:0000256" key="2">
    <source>
        <dbReference type="ARBA" id="ARBA00023161"/>
    </source>
</evidence>
<comment type="similarity">
    <text evidence="1">Belongs to the SMG9 family.</text>
</comment>
<evidence type="ECO:0000256" key="1">
    <source>
        <dbReference type="ARBA" id="ARBA00007712"/>
    </source>
</evidence>
<protein>
    <submittedName>
        <fullName evidence="4">Uncharacterized protein</fullName>
    </submittedName>
</protein>
<dbReference type="GO" id="GO:0000184">
    <property type="term" value="P:nuclear-transcribed mRNA catabolic process, nonsense-mediated decay"/>
    <property type="evidence" value="ECO:0007669"/>
    <property type="project" value="UniProtKB-KW"/>
</dbReference>
<proteinExistence type="inferred from homology"/>
<dbReference type="EMBL" id="LR746273">
    <property type="protein sequence ID" value="CAA7403838.1"/>
    <property type="molecule type" value="Genomic_DNA"/>
</dbReference>
<gene>
    <name evidence="4" type="ORF">SI8410_10014516</name>
</gene>
<reference evidence="4" key="1">
    <citation type="submission" date="2020-02" db="EMBL/GenBank/DDBJ databases">
        <authorList>
            <person name="Scholz U."/>
            <person name="Mascher M."/>
            <person name="Fiebig A."/>
        </authorList>
    </citation>
    <scope>NUCLEOTIDE SEQUENCE</scope>
</reference>
<evidence type="ECO:0000313" key="4">
    <source>
        <dbReference type="EMBL" id="CAA7403838.1"/>
    </source>
</evidence>
<dbReference type="PROSITE" id="PS00109">
    <property type="entry name" value="PROTEIN_KINASE_TYR"/>
    <property type="match status" value="1"/>
</dbReference>
<organism evidence="4 5">
    <name type="scientific">Spirodela intermedia</name>
    <name type="common">Intermediate duckweed</name>
    <dbReference type="NCBI Taxonomy" id="51605"/>
    <lineage>
        <taxon>Eukaryota</taxon>
        <taxon>Viridiplantae</taxon>
        <taxon>Streptophyta</taxon>
        <taxon>Embryophyta</taxon>
        <taxon>Tracheophyta</taxon>
        <taxon>Spermatophyta</taxon>
        <taxon>Magnoliopsida</taxon>
        <taxon>Liliopsida</taxon>
        <taxon>Araceae</taxon>
        <taxon>Lemnoideae</taxon>
        <taxon>Spirodela</taxon>
    </lineage>
</organism>
<keyword evidence="2" id="KW-0866">Nonsense-mediated mRNA decay</keyword>
<dbReference type="Gene3D" id="3.40.50.300">
    <property type="entry name" value="P-loop containing nucleotide triphosphate hydrolases"/>
    <property type="match status" value="1"/>
</dbReference>
<dbReference type="PANTHER" id="PTHR14270">
    <property type="entry name" value="NONSENSE-MEDIATED MRNA DECAY FACTOR SMG9"/>
    <property type="match status" value="1"/>
</dbReference>
<dbReference type="InterPro" id="IPR008266">
    <property type="entry name" value="Tyr_kinase_AS"/>
</dbReference>
<dbReference type="SUPFAM" id="SSF52540">
    <property type="entry name" value="P-loop containing nucleoside triphosphate hydrolases"/>
    <property type="match status" value="1"/>
</dbReference>
<dbReference type="InterPro" id="IPR039177">
    <property type="entry name" value="SMG9"/>
</dbReference>
<dbReference type="InterPro" id="IPR027417">
    <property type="entry name" value="P-loop_NTPase"/>
</dbReference>
<dbReference type="AlphaFoldDB" id="A0A7I8L3C8"/>
<name>A0A7I8L3C8_SPIIN</name>
<dbReference type="OrthoDB" id="79514at2759"/>
<dbReference type="PANTHER" id="PTHR14270:SF0">
    <property type="entry name" value="NONSENSE-MEDIATED MRNA DECAY FACTOR SMG9"/>
    <property type="match status" value="1"/>
</dbReference>